<dbReference type="EMBL" id="PEDL01000015">
    <property type="protein sequence ID" value="PHV69980.1"/>
    <property type="molecule type" value="Genomic_DNA"/>
</dbReference>
<sequence>MREKKLSLGNVICYIILILWGIITIYPLIYTFISSFKTETDMFSNLFGLPKEYIFSNYSHLFTEMNLMRNIMNSLFLAIMTVTLQLIFGAMASYIIANFSMKINNKIMLYFIIGMLIPVHAIIIPISIIAKAVNGYNSFWFIIAIYVATGLPYLIFVVTGFMRSIPKELVEAAIVDGCNANQAFWKIVLPLSKPVLATMGMLSFIGAWNELILALVLLKNNATKTVSLALTLFAGERFSNYPGMCAAVIVGVLPTMIIYFMFQENIIKGMTAGSVKG</sequence>
<accession>A0AC61DAT3</accession>
<evidence type="ECO:0000313" key="1">
    <source>
        <dbReference type="EMBL" id="PHV69980.1"/>
    </source>
</evidence>
<reference evidence="1" key="1">
    <citation type="submission" date="2017-10" db="EMBL/GenBank/DDBJ databases">
        <title>Genome sequence of cellulolytic Lachnospiraceae bacterium XHS1971 isolated from hotspring sediment.</title>
        <authorList>
            <person name="Vasudevan G."/>
            <person name="Joshi A.J."/>
            <person name="Hivarkar S."/>
            <person name="Lanjekar V.B."/>
            <person name="Dhakephalkar P.K."/>
            <person name="Dagar S."/>
        </authorList>
    </citation>
    <scope>NUCLEOTIDE SEQUENCE</scope>
    <source>
        <strain evidence="1">XHS1971</strain>
    </source>
</reference>
<proteinExistence type="predicted"/>
<organism evidence="1 2">
    <name type="scientific">Sporanaerobium hydrogeniformans</name>
    <dbReference type="NCBI Taxonomy" id="3072179"/>
    <lineage>
        <taxon>Bacteria</taxon>
        <taxon>Bacillati</taxon>
        <taxon>Bacillota</taxon>
        <taxon>Clostridia</taxon>
        <taxon>Lachnospirales</taxon>
        <taxon>Lachnospiraceae</taxon>
        <taxon>Sporanaerobium</taxon>
    </lineage>
</organism>
<keyword evidence="2" id="KW-1185">Reference proteome</keyword>
<dbReference type="Proteomes" id="UP000224460">
    <property type="component" value="Unassembled WGS sequence"/>
</dbReference>
<evidence type="ECO:0000313" key="2">
    <source>
        <dbReference type="Proteomes" id="UP000224460"/>
    </source>
</evidence>
<protein>
    <submittedName>
        <fullName evidence="1">Uncharacterized protein</fullName>
    </submittedName>
</protein>
<name>A0AC61DAT3_9FIRM</name>
<gene>
    <name evidence="1" type="ORF">CS063_12595</name>
</gene>
<comment type="caution">
    <text evidence="1">The sequence shown here is derived from an EMBL/GenBank/DDBJ whole genome shotgun (WGS) entry which is preliminary data.</text>
</comment>